<proteinExistence type="predicted"/>
<evidence type="ECO:0000256" key="1">
    <source>
        <dbReference type="SAM" id="MobiDB-lite"/>
    </source>
</evidence>
<dbReference type="STRING" id="366602.Caul_3521"/>
<organism evidence="2">
    <name type="scientific">Caulobacter sp. (strain K31)</name>
    <dbReference type="NCBI Taxonomy" id="366602"/>
    <lineage>
        <taxon>Bacteria</taxon>
        <taxon>Pseudomonadati</taxon>
        <taxon>Pseudomonadota</taxon>
        <taxon>Alphaproteobacteria</taxon>
        <taxon>Caulobacterales</taxon>
        <taxon>Caulobacteraceae</taxon>
        <taxon>Caulobacter</taxon>
    </lineage>
</organism>
<dbReference type="Pfam" id="PF18856">
    <property type="entry name" value="baeRF_family12"/>
    <property type="match status" value="1"/>
</dbReference>
<accession>B0T710</accession>
<reference evidence="2" key="1">
    <citation type="submission" date="2008-01" db="EMBL/GenBank/DDBJ databases">
        <title>Complete sequence of chromosome of Caulobacter sp. K31.</title>
        <authorList>
            <consortium name="US DOE Joint Genome Institute"/>
            <person name="Copeland A."/>
            <person name="Lucas S."/>
            <person name="Lapidus A."/>
            <person name="Barry K."/>
            <person name="Glavina del Rio T."/>
            <person name="Dalin E."/>
            <person name="Tice H."/>
            <person name="Pitluck S."/>
            <person name="Bruce D."/>
            <person name="Goodwin L."/>
            <person name="Thompson L.S."/>
            <person name="Brettin T."/>
            <person name="Detter J.C."/>
            <person name="Han C."/>
            <person name="Schmutz J."/>
            <person name="Larimer F."/>
            <person name="Land M."/>
            <person name="Hauser L."/>
            <person name="Kyrpides N."/>
            <person name="Kim E."/>
            <person name="Stephens C."/>
            <person name="Richardson P."/>
        </authorList>
    </citation>
    <scope>NUCLEOTIDE SEQUENCE [LARGE SCALE GENOMIC DNA]</scope>
    <source>
        <strain evidence="2">K31</strain>
    </source>
</reference>
<dbReference type="eggNOG" id="COG5622">
    <property type="taxonomic scope" value="Bacteria"/>
</dbReference>
<dbReference type="KEGG" id="cak:Caul_3521"/>
<evidence type="ECO:0000313" key="2">
    <source>
        <dbReference type="EMBL" id="ABZ72648.1"/>
    </source>
</evidence>
<feature type="region of interest" description="Disordered" evidence="1">
    <location>
        <begin position="31"/>
        <end position="57"/>
    </location>
</feature>
<gene>
    <name evidence="2" type="ordered locus">Caul_3521</name>
</gene>
<protein>
    <submittedName>
        <fullName evidence="2">AtsE protein</fullName>
    </submittedName>
</protein>
<dbReference type="EMBL" id="CP000927">
    <property type="protein sequence ID" value="ABZ72648.1"/>
    <property type="molecule type" value="Genomic_DNA"/>
</dbReference>
<dbReference type="HOGENOM" id="CLU_105864_2_1_5"/>
<dbReference type="OrthoDB" id="9812459at2"/>
<name>B0T710_CAUSK</name>
<dbReference type="InterPro" id="IPR041374">
    <property type="entry name" value="BaeRF_family12"/>
</dbReference>
<sequence length="137" mass="14808">MIPDASTLVVVADGHRARLLEQPRLDGPLHDRPEWLAGLKPRHPHSSGAAPHEGDAHDRAEQAFVKDLAHKLEDVARVHSFDRLILVAPPRALGHLREALPKALADKVVGSDPHERVDATIMTLADVVRAVSHAAAA</sequence>
<dbReference type="AlphaFoldDB" id="B0T710"/>